<dbReference type="Pfam" id="PF05729">
    <property type="entry name" value="NACHT"/>
    <property type="match status" value="1"/>
</dbReference>
<dbReference type="PANTHER" id="PTHR48182:SF3">
    <property type="entry name" value="DUF676 DOMAIN-CONTAINING PROTEIN"/>
    <property type="match status" value="1"/>
</dbReference>
<dbReference type="PANTHER" id="PTHR48182">
    <property type="entry name" value="PROTEIN SERAC1"/>
    <property type="match status" value="1"/>
</dbReference>
<dbReference type="Proteomes" id="UP001243989">
    <property type="component" value="Unassembled WGS sequence"/>
</dbReference>
<keyword evidence="1" id="KW-0472">Membrane</keyword>
<organism evidence="4 5">
    <name type="scientific">Colletotrichum phormii</name>
    <dbReference type="NCBI Taxonomy" id="359342"/>
    <lineage>
        <taxon>Eukaryota</taxon>
        <taxon>Fungi</taxon>
        <taxon>Dikarya</taxon>
        <taxon>Ascomycota</taxon>
        <taxon>Pezizomycotina</taxon>
        <taxon>Sordariomycetes</taxon>
        <taxon>Hypocreomycetidae</taxon>
        <taxon>Glomerellales</taxon>
        <taxon>Glomerellaceae</taxon>
        <taxon>Colletotrichum</taxon>
        <taxon>Colletotrichum acutatum species complex</taxon>
    </lineage>
</organism>
<evidence type="ECO:0000313" key="5">
    <source>
        <dbReference type="Proteomes" id="UP001243989"/>
    </source>
</evidence>
<dbReference type="InterPro" id="IPR007111">
    <property type="entry name" value="NACHT_NTPase"/>
</dbReference>
<evidence type="ECO:0000313" key="4">
    <source>
        <dbReference type="EMBL" id="KAK1634576.1"/>
    </source>
</evidence>
<reference evidence="4" key="1">
    <citation type="submission" date="2021-06" db="EMBL/GenBank/DDBJ databases">
        <title>Comparative genomics, transcriptomics and evolutionary studies reveal genomic signatures of adaptation to plant cell wall in hemibiotrophic fungi.</title>
        <authorList>
            <consortium name="DOE Joint Genome Institute"/>
            <person name="Baroncelli R."/>
            <person name="Diaz J.F."/>
            <person name="Benocci T."/>
            <person name="Peng M."/>
            <person name="Battaglia E."/>
            <person name="Haridas S."/>
            <person name="Andreopoulos W."/>
            <person name="Labutti K."/>
            <person name="Pangilinan J."/>
            <person name="Floch G.L."/>
            <person name="Makela M.R."/>
            <person name="Henrissat B."/>
            <person name="Grigoriev I.V."/>
            <person name="Crouch J.A."/>
            <person name="De Vries R.P."/>
            <person name="Sukno S.A."/>
            <person name="Thon M.R."/>
        </authorList>
    </citation>
    <scope>NUCLEOTIDE SEQUENCE</scope>
    <source>
        <strain evidence="4">CBS 102054</strain>
    </source>
</reference>
<feature type="domain" description="NACHT" evidence="2">
    <location>
        <begin position="381"/>
        <end position="451"/>
    </location>
</feature>
<dbReference type="RefSeq" id="XP_060443183.1">
    <property type="nucleotide sequence ID" value="XM_060593894.1"/>
</dbReference>
<evidence type="ECO:0000259" key="3">
    <source>
        <dbReference type="Pfam" id="PF23238"/>
    </source>
</evidence>
<feature type="domain" description="DUF7068" evidence="3">
    <location>
        <begin position="521"/>
        <end position="543"/>
    </location>
</feature>
<proteinExistence type="predicted"/>
<keyword evidence="5" id="KW-1185">Reference proteome</keyword>
<protein>
    <recommendedName>
        <fullName evidence="6">NACHT domain-containing protein</fullName>
    </recommendedName>
</protein>
<dbReference type="AlphaFoldDB" id="A0AAI9ZM84"/>
<dbReference type="InterPro" id="IPR052374">
    <property type="entry name" value="SERAC1"/>
</dbReference>
<evidence type="ECO:0000256" key="1">
    <source>
        <dbReference type="SAM" id="Phobius"/>
    </source>
</evidence>
<accession>A0AAI9ZM84</accession>
<dbReference type="Gene3D" id="3.40.50.300">
    <property type="entry name" value="P-loop containing nucleotide triphosphate hydrolases"/>
    <property type="match status" value="1"/>
</dbReference>
<sequence>MTSFTYGTTSLWAVGIATIAALLLTAYPFIVRLQPNRRNSRADGLDVIYDPSENKPTGNLQFEIEGKKDQAKVHLLRNLLPKAVLTARILSFSYNSDWLVDAPEKTILAKYRAGALRLPIIFIRYSFGGIVIKEALCALESSPNALADTCGIIFLGTPHQGSSLSAAGALLSKLTGFLGSNTTLLIALQSNQTQPSDLEAKFRRVAADKQIKSFFETKPTFFGGLSIGLVVSRDSATGYSNDSVGIDTNHAGLNKFNSPDHPGFKDIKAAIEKFRAQPIIEQADDFLLKKHYNSEKLMIQRLSGKELSIDQCYINLSIVEQIQRDKPFRNELEAKNSEPKSSPFSLLARLKVETSAEQSQVQLKDLFSRRRRSDGTEISPRRVLIRGRAGVGKTTLCKKIVHGFVRSGIWRDLFDRVLWVPLRTLKERPATGYNLESLFFDEFFRPRGNRTGELFAEETRKALKDNRTLAGSDISRFLRKLLHQPNIIITSRPSAKLETIGFNPAQVDEYIEVTHVKTDTRKVDEIKTFLQSHELIRSLVRIPM</sequence>
<dbReference type="Pfam" id="PF23238">
    <property type="entry name" value="DUF7068"/>
    <property type="match status" value="1"/>
</dbReference>
<dbReference type="SUPFAM" id="SSF52540">
    <property type="entry name" value="P-loop containing nucleoside triphosphate hydrolases"/>
    <property type="match status" value="1"/>
</dbReference>
<comment type="caution">
    <text evidence="4">The sequence shown here is derived from an EMBL/GenBank/DDBJ whole genome shotgun (WGS) entry which is preliminary data.</text>
</comment>
<dbReference type="EMBL" id="JAHMHQ010000014">
    <property type="protein sequence ID" value="KAK1634576.1"/>
    <property type="molecule type" value="Genomic_DNA"/>
</dbReference>
<keyword evidence="1" id="KW-0812">Transmembrane</keyword>
<evidence type="ECO:0008006" key="6">
    <source>
        <dbReference type="Google" id="ProtNLM"/>
    </source>
</evidence>
<gene>
    <name evidence="4" type="ORF">BDP81DRAFT_462415</name>
</gene>
<keyword evidence="1" id="KW-1133">Transmembrane helix</keyword>
<evidence type="ECO:0000259" key="2">
    <source>
        <dbReference type="Pfam" id="PF05729"/>
    </source>
</evidence>
<feature type="transmembrane region" description="Helical" evidence="1">
    <location>
        <begin position="12"/>
        <end position="31"/>
    </location>
</feature>
<name>A0AAI9ZM84_9PEZI</name>
<dbReference type="InterPro" id="IPR055496">
    <property type="entry name" value="DUF7068"/>
</dbReference>
<dbReference type="InterPro" id="IPR027417">
    <property type="entry name" value="P-loop_NTPase"/>
</dbReference>
<dbReference type="GeneID" id="85478756"/>